<name>A0A9D1LZ45_9FIRM</name>
<dbReference type="Pfam" id="PF11187">
    <property type="entry name" value="Mbeg1-like"/>
    <property type="match status" value="1"/>
</dbReference>
<gene>
    <name evidence="1" type="ORF">IAD22_06145</name>
</gene>
<dbReference type="Proteomes" id="UP000824118">
    <property type="component" value="Unassembled WGS sequence"/>
</dbReference>
<dbReference type="EMBL" id="DVNG01000089">
    <property type="protein sequence ID" value="HIU50576.1"/>
    <property type="molecule type" value="Genomic_DNA"/>
</dbReference>
<dbReference type="InterPro" id="IPR024499">
    <property type="entry name" value="Mbeg1-like"/>
</dbReference>
<reference evidence="1" key="1">
    <citation type="submission" date="2020-10" db="EMBL/GenBank/DDBJ databases">
        <authorList>
            <person name="Gilroy R."/>
        </authorList>
    </citation>
    <scope>NUCLEOTIDE SEQUENCE</scope>
    <source>
        <strain evidence="1">ChiGjej1B1-1684</strain>
    </source>
</reference>
<proteinExistence type="predicted"/>
<evidence type="ECO:0000313" key="1">
    <source>
        <dbReference type="EMBL" id="HIU50576.1"/>
    </source>
</evidence>
<sequence>MADIIDYIYQYGDKTLEEMPFNEIDSLVLSRVSYIPFHNIVSSHVTHKITVLGAFKEFLNRYRDPYKKVLWHDDVPLMAAMAESQRFKKMELCAYKNILDPHREMQFAAITIFMGNGQIFISFRGTDDTFLGWKEDLNMSFLPVIPSQQEGVRYFNYVCENTKGDIITGGHSKGGTIAIYAVANCEKQNADRVKAIYCHDSPGFTEKVFKEIEEKNVMKLVYRYVPQSSIVGMLFYNDAKYEIIKSNQMGFMQHDIYSWEIVGKSFKHIKSATKSSMFFDSTIKSWMDKMSFEERQKAIDAIFEIFDRTDAKTIGQLTENWFENSKTILKSFKNLDYKTRSVILASLFTLVKVVKTNIVVAISKMQGY</sequence>
<dbReference type="SUPFAM" id="SSF53474">
    <property type="entry name" value="alpha/beta-Hydrolases"/>
    <property type="match status" value="1"/>
</dbReference>
<accession>A0A9D1LZ45</accession>
<reference evidence="1" key="2">
    <citation type="journal article" date="2021" name="PeerJ">
        <title>Extensive microbial diversity within the chicken gut microbiome revealed by metagenomics and culture.</title>
        <authorList>
            <person name="Gilroy R."/>
            <person name="Ravi A."/>
            <person name="Getino M."/>
            <person name="Pursley I."/>
            <person name="Horton D.L."/>
            <person name="Alikhan N.F."/>
            <person name="Baker D."/>
            <person name="Gharbi K."/>
            <person name="Hall N."/>
            <person name="Watson M."/>
            <person name="Adriaenssens E.M."/>
            <person name="Foster-Nyarko E."/>
            <person name="Jarju S."/>
            <person name="Secka A."/>
            <person name="Antonio M."/>
            <person name="Oren A."/>
            <person name="Chaudhuri R.R."/>
            <person name="La Ragione R."/>
            <person name="Hildebrand F."/>
            <person name="Pallen M.J."/>
        </authorList>
    </citation>
    <scope>NUCLEOTIDE SEQUENCE</scope>
    <source>
        <strain evidence="1">ChiGjej1B1-1684</strain>
    </source>
</reference>
<dbReference type="AlphaFoldDB" id="A0A9D1LZ45"/>
<dbReference type="Gene3D" id="3.40.50.1820">
    <property type="entry name" value="alpha/beta hydrolase"/>
    <property type="match status" value="1"/>
</dbReference>
<organism evidence="1 2">
    <name type="scientific">Candidatus Limousia pullorum</name>
    <dbReference type="NCBI Taxonomy" id="2840860"/>
    <lineage>
        <taxon>Bacteria</taxon>
        <taxon>Bacillati</taxon>
        <taxon>Bacillota</taxon>
        <taxon>Clostridia</taxon>
        <taxon>Eubacteriales</taxon>
        <taxon>Oscillospiraceae</taxon>
        <taxon>Oscillospiraceae incertae sedis</taxon>
        <taxon>Candidatus Limousia</taxon>
    </lineage>
</organism>
<protein>
    <submittedName>
        <fullName evidence="1">DUF2974 domain-containing protein</fullName>
    </submittedName>
</protein>
<evidence type="ECO:0000313" key="2">
    <source>
        <dbReference type="Proteomes" id="UP000824118"/>
    </source>
</evidence>
<dbReference type="InterPro" id="IPR029058">
    <property type="entry name" value="AB_hydrolase_fold"/>
</dbReference>
<comment type="caution">
    <text evidence="1">The sequence shown here is derived from an EMBL/GenBank/DDBJ whole genome shotgun (WGS) entry which is preliminary data.</text>
</comment>